<gene>
    <name evidence="2" type="ORF">OG327_09875</name>
</gene>
<dbReference type="EMBL" id="CP108264">
    <property type="protein sequence ID" value="WTU73623.1"/>
    <property type="molecule type" value="Genomic_DNA"/>
</dbReference>
<dbReference type="AlphaFoldDB" id="A0AAU2JMZ4"/>
<proteinExistence type="predicted"/>
<reference evidence="2" key="1">
    <citation type="submission" date="2022-10" db="EMBL/GenBank/DDBJ databases">
        <title>The complete genomes of actinobacterial strains from the NBC collection.</title>
        <authorList>
            <person name="Joergensen T.S."/>
            <person name="Alvarez Arevalo M."/>
            <person name="Sterndorff E.B."/>
            <person name="Faurdal D."/>
            <person name="Vuksanovic O."/>
            <person name="Mourched A.-S."/>
            <person name="Charusanti P."/>
            <person name="Shaw S."/>
            <person name="Blin K."/>
            <person name="Weber T."/>
        </authorList>
    </citation>
    <scope>NUCLEOTIDE SEQUENCE</scope>
    <source>
        <strain evidence="2">NBC_00049</strain>
    </source>
</reference>
<protein>
    <submittedName>
        <fullName evidence="2">Uncharacterized protein</fullName>
    </submittedName>
</protein>
<evidence type="ECO:0000256" key="1">
    <source>
        <dbReference type="SAM" id="MobiDB-lite"/>
    </source>
</evidence>
<evidence type="ECO:0000313" key="2">
    <source>
        <dbReference type="EMBL" id="WTU73623.1"/>
    </source>
</evidence>
<accession>A0AAU2JMZ4</accession>
<feature type="region of interest" description="Disordered" evidence="1">
    <location>
        <begin position="1"/>
        <end position="26"/>
    </location>
</feature>
<name>A0AAU2JMZ4_9ACTN</name>
<sequence length="113" mass="12018">MTEHPDEAAVEAAHEPHDPAPGERAAVDRVRAEAVGMRHHEARAALEAARAEAADPAVVAEWERIEEHLAAHQGPYVPDADPFLQGRLTARAQHGIDPPEPGPGPAERAGDTP</sequence>
<organism evidence="2">
    <name type="scientific">Streptomyces sp. NBC_00049</name>
    <dbReference type="NCBI Taxonomy" id="2903617"/>
    <lineage>
        <taxon>Bacteria</taxon>
        <taxon>Bacillati</taxon>
        <taxon>Actinomycetota</taxon>
        <taxon>Actinomycetes</taxon>
        <taxon>Kitasatosporales</taxon>
        <taxon>Streptomycetaceae</taxon>
        <taxon>Streptomyces</taxon>
    </lineage>
</organism>
<feature type="region of interest" description="Disordered" evidence="1">
    <location>
        <begin position="91"/>
        <end position="113"/>
    </location>
</feature>